<dbReference type="Pfam" id="PF12708">
    <property type="entry name" value="Pect-lyase_RHGA_epim"/>
    <property type="match status" value="2"/>
</dbReference>
<name>A0ABV5VR53_9BACL</name>
<organism evidence="2 3">
    <name type="scientific">Paenibacillus hodogayensis</name>
    <dbReference type="NCBI Taxonomy" id="279208"/>
    <lineage>
        <taxon>Bacteria</taxon>
        <taxon>Bacillati</taxon>
        <taxon>Bacillota</taxon>
        <taxon>Bacilli</taxon>
        <taxon>Bacillales</taxon>
        <taxon>Paenibacillaceae</taxon>
        <taxon>Paenibacillus</taxon>
    </lineage>
</organism>
<dbReference type="SUPFAM" id="SSF51126">
    <property type="entry name" value="Pectin lyase-like"/>
    <property type="match status" value="3"/>
</dbReference>
<feature type="domain" description="Rhamnogalacturonase A/B/Epimerase-like pectate lyase" evidence="1">
    <location>
        <begin position="495"/>
        <end position="769"/>
    </location>
</feature>
<protein>
    <submittedName>
        <fullName evidence="2">Right-handed parallel beta-helix repeat-containing protein</fullName>
    </submittedName>
</protein>
<sequence length="1033" mass="111651">MDIIERALEQDAQNYAVSNTSLLNVKEYGLIGDGVADDTAAIKALATYVNANSATLAGLYFPPGIYNVGLEDRFSLFRISNSLGFTIKGAGAFIRRTIDHDPDQYAWLFSFYNSSSIDINGLKVDSKFTKDLAEDVDDGTNRGYIAFQFVDNNKNINISNVEIVDNYRLANFQGSNATSTNRDITIKGRAVRCEYGVNFQNSGDNAKIQIYGEHCHRIYYIYGVNNHQTQVHSYNPRTVTAMIGAEDKDTYNIQLKATIHYTNDPAHMAKSGGQVDIYPQARSGKTTVGNVNKLDLDVTVIDTGTTLHSYRPVVSFGSNKNHGAVLDPGGINNVTVKADVRGWRGNAQYRPAIGFAELTGYDADGVPQFPTNSSGNWVEPKLSDITIDAVVHTRNAGTSRKNTMELSMSKLTGMFRVNFSGNMSPDVRNVGTTGKIIFENINLTTEAGMVGNGPPTLNHDYIKNSVNHVIKNLYEQTPGTIPAATKVKYLQRDMLNVRDFGAKGDGETDDTAAIQAAMNALSGGGTLYFDKNRTYRISRELRPIAKTVIEGNNAVLKRIDEVRTTTTTAVSTTTGAAFSFTVANVTGFRVGQRVMLINGTTYSRDNLEIRSITGNEITVSNSRSGETFPIGTVVQTATYMLMLPADGSVQNLRFDGNRANQTTARWDHHYELIISDRCSVRDCYFVDAPADAILVNGIHTKIVGNYINGIGGNGIHFSGATYSLCRDNYVANTNLNNTVGHDDGAIILSNLCGDLVIDGNYMENCKAGIGSVDYDGNSDLTITNNIIRNATTQAMDIERVAPDGAPRNLIITGNRIYNSVYFGVNNRSAGLTYAIKNVVVANNYFFDTRVRVINSDHIVLSDNVIEYTGSNWAVELSESSNIVVKGNLITGGTYGIYVQGALCKSITITDNNIDGQNTGGVFIKDTPVDTLTIAGNSITNTATALAAYTGITLKPKVFATGNNITLLQGASGIATASDTVTANNKIITPNGVPSLNVAAGQTGTVMQSNYTNRAISKPAGDTNPDVNNVIIAN</sequence>
<dbReference type="InterPro" id="IPR024535">
    <property type="entry name" value="RHGA/B-epi-like_pectate_lyase"/>
</dbReference>
<dbReference type="RefSeq" id="WP_344904919.1">
    <property type="nucleotide sequence ID" value="NZ_BAAAYO010000002.1"/>
</dbReference>
<dbReference type="InterPro" id="IPR006626">
    <property type="entry name" value="PbH1"/>
</dbReference>
<evidence type="ECO:0000313" key="3">
    <source>
        <dbReference type="Proteomes" id="UP001589619"/>
    </source>
</evidence>
<dbReference type="EMBL" id="JBHMAG010000004">
    <property type="protein sequence ID" value="MFB9750748.1"/>
    <property type="molecule type" value="Genomic_DNA"/>
</dbReference>
<comment type="caution">
    <text evidence="2">The sequence shown here is derived from an EMBL/GenBank/DDBJ whole genome shotgun (WGS) entry which is preliminary data.</text>
</comment>
<gene>
    <name evidence="2" type="ORF">ACFFNY_04100</name>
</gene>
<dbReference type="Proteomes" id="UP001589619">
    <property type="component" value="Unassembled WGS sequence"/>
</dbReference>
<accession>A0ABV5VR53</accession>
<dbReference type="InterPro" id="IPR012334">
    <property type="entry name" value="Pectin_lyas_fold"/>
</dbReference>
<feature type="domain" description="Rhamnogalacturonase A/B/Epimerase-like pectate lyase" evidence="1">
    <location>
        <begin position="23"/>
        <end position="199"/>
    </location>
</feature>
<evidence type="ECO:0000259" key="1">
    <source>
        <dbReference type="Pfam" id="PF12708"/>
    </source>
</evidence>
<dbReference type="Gene3D" id="2.160.20.10">
    <property type="entry name" value="Single-stranded right-handed beta-helix, Pectin lyase-like"/>
    <property type="match status" value="3"/>
</dbReference>
<dbReference type="SMART" id="SM00710">
    <property type="entry name" value="PbH1"/>
    <property type="match status" value="10"/>
</dbReference>
<evidence type="ECO:0000313" key="2">
    <source>
        <dbReference type="EMBL" id="MFB9750748.1"/>
    </source>
</evidence>
<dbReference type="InterPro" id="IPR011050">
    <property type="entry name" value="Pectin_lyase_fold/virulence"/>
</dbReference>
<reference evidence="2 3" key="1">
    <citation type="submission" date="2024-09" db="EMBL/GenBank/DDBJ databases">
        <authorList>
            <person name="Sun Q."/>
            <person name="Mori K."/>
        </authorList>
    </citation>
    <scope>NUCLEOTIDE SEQUENCE [LARGE SCALE GENOMIC DNA]</scope>
    <source>
        <strain evidence="2 3">JCM 12520</strain>
    </source>
</reference>
<proteinExistence type="predicted"/>
<keyword evidence="3" id="KW-1185">Reference proteome</keyword>